<evidence type="ECO:0000313" key="1">
    <source>
        <dbReference type="EMBL" id="VAW91154.1"/>
    </source>
</evidence>
<reference evidence="1" key="1">
    <citation type="submission" date="2018-06" db="EMBL/GenBank/DDBJ databases">
        <authorList>
            <person name="Zhirakovskaya E."/>
        </authorList>
    </citation>
    <scope>NUCLEOTIDE SEQUENCE</scope>
</reference>
<gene>
    <name evidence="1" type="ORF">MNBD_GAMMA22-2649</name>
</gene>
<name>A0A3B1ABM8_9ZZZZ</name>
<protein>
    <submittedName>
        <fullName evidence="1">Uncharacterized protein</fullName>
    </submittedName>
</protein>
<accession>A0A3B1ABM8</accession>
<proteinExistence type="predicted"/>
<sequence>MIDKKSLAKGALASVVALGITTTAPTAMAAKAGFEKCAGIVKAGKNDCGTSKHSCSGKAAKDGMAEEWLYVPNGTCSKIVGASIYKKKKS</sequence>
<dbReference type="InterPro" id="IPR018740">
    <property type="entry name" value="DUF2282_membr"/>
</dbReference>
<dbReference type="EMBL" id="UOFS01000006">
    <property type="protein sequence ID" value="VAW91154.1"/>
    <property type="molecule type" value="Genomic_DNA"/>
</dbReference>
<organism evidence="1">
    <name type="scientific">hydrothermal vent metagenome</name>
    <dbReference type="NCBI Taxonomy" id="652676"/>
    <lineage>
        <taxon>unclassified sequences</taxon>
        <taxon>metagenomes</taxon>
        <taxon>ecological metagenomes</taxon>
    </lineage>
</organism>
<dbReference type="AlphaFoldDB" id="A0A3B1ABM8"/>
<dbReference type="Pfam" id="PF10048">
    <property type="entry name" value="DUF2282"/>
    <property type="match status" value="1"/>
</dbReference>